<dbReference type="EMBL" id="AMCI01001714">
    <property type="protein sequence ID" value="EJX04716.1"/>
    <property type="molecule type" value="Genomic_DNA"/>
</dbReference>
<evidence type="ECO:0000259" key="4">
    <source>
        <dbReference type="Pfam" id="PF00149"/>
    </source>
</evidence>
<dbReference type="GO" id="GO:0046872">
    <property type="term" value="F:metal ion binding"/>
    <property type="evidence" value="ECO:0007669"/>
    <property type="project" value="UniProtKB-KW"/>
</dbReference>
<dbReference type="GO" id="GO:0008758">
    <property type="term" value="F:UDP-2,3-diacylglucosamine hydrolase activity"/>
    <property type="evidence" value="ECO:0007669"/>
    <property type="project" value="TreeGrafter"/>
</dbReference>
<feature type="transmembrane region" description="Helical" evidence="3">
    <location>
        <begin position="82"/>
        <end position="109"/>
    </location>
</feature>
<keyword evidence="3" id="KW-0472">Membrane</keyword>
<reference evidence="5" key="1">
    <citation type="journal article" date="2012" name="PLoS ONE">
        <title>Gene sets for utilization of primary and secondary nutrition supplies in the distal gut of endangered iberian lynx.</title>
        <authorList>
            <person name="Alcaide M."/>
            <person name="Messina E."/>
            <person name="Richter M."/>
            <person name="Bargiela R."/>
            <person name="Peplies J."/>
            <person name="Huws S.A."/>
            <person name="Newbold C.J."/>
            <person name="Golyshin P.N."/>
            <person name="Simon M.A."/>
            <person name="Lopez G."/>
            <person name="Yakimov M.M."/>
            <person name="Ferrer M."/>
        </authorList>
    </citation>
    <scope>NUCLEOTIDE SEQUENCE</scope>
</reference>
<dbReference type="PANTHER" id="PTHR31302:SF31">
    <property type="entry name" value="PHOSPHODIESTERASE YAEI"/>
    <property type="match status" value="1"/>
</dbReference>
<comment type="caution">
    <text evidence="5">The sequence shown here is derived from an EMBL/GenBank/DDBJ whole genome shotgun (WGS) entry which is preliminary data.</text>
</comment>
<dbReference type="CDD" id="cd07385">
    <property type="entry name" value="MPP_YkuE_C"/>
    <property type="match status" value="1"/>
</dbReference>
<dbReference type="InterPro" id="IPR051158">
    <property type="entry name" value="Metallophosphoesterase_sf"/>
</dbReference>
<dbReference type="AlphaFoldDB" id="J9CWT6"/>
<evidence type="ECO:0000313" key="5">
    <source>
        <dbReference type="EMBL" id="EJX04716.1"/>
    </source>
</evidence>
<dbReference type="InterPro" id="IPR029052">
    <property type="entry name" value="Metallo-depent_PP-like"/>
</dbReference>
<feature type="transmembrane region" description="Helical" evidence="3">
    <location>
        <begin position="51"/>
        <end position="70"/>
    </location>
</feature>
<sequence>MFQERSFAAYLLKQIMLQRLFLFLLLFQVLPDIFLYFRFVVRKTAKQSLKVLYWLPTVLLIAGLLYLVFWGGNDFSERHTQAIGWFSFVYFLFTSPKLLLATLTAIGLAGRRFFRLSPKPFVGIGLFLAGLNAAMIIYGCFIGRSRLETKEVSFTSTQLPSAFDGYRIVQLSDFHIGSWVGHDQTIRTIVEQVNAMNPDLIVFTGDLVNHRALELEGFQEILSRLKAKDGVYSVLGNHDYGPYFHWKNAAEQEANLKDLERRQAAMGWQLLNNTHVFLTARNSTVDSLKEASSTEVAKVDSVALIGVENEGEPPFSQHGDLPRAMAGTEGMFQILLSHNPTHWKREVLPDSDIELMLAGHTHGMQFRIGNFSPAQFVYPQWSGLYLDDTASKGLYVNVGIGYVGLPFRFGSWPEITVLTLHKQPQQKVAITETADTKIAIIKDEDCHKAN</sequence>
<keyword evidence="1" id="KW-0479">Metal-binding</keyword>
<dbReference type="SUPFAM" id="SSF56300">
    <property type="entry name" value="Metallo-dependent phosphatases"/>
    <property type="match status" value="1"/>
</dbReference>
<dbReference type="Gene3D" id="3.60.21.10">
    <property type="match status" value="1"/>
</dbReference>
<dbReference type="PANTHER" id="PTHR31302">
    <property type="entry name" value="TRANSMEMBRANE PROTEIN WITH METALLOPHOSPHOESTERASE DOMAIN-RELATED"/>
    <property type="match status" value="1"/>
</dbReference>
<keyword evidence="3" id="KW-0812">Transmembrane</keyword>
<proteinExistence type="predicted"/>
<gene>
    <name evidence="5" type="ORF">EVA_07175</name>
</gene>
<feature type="domain" description="Calcineurin-like phosphoesterase" evidence="4">
    <location>
        <begin position="167"/>
        <end position="363"/>
    </location>
</feature>
<protein>
    <submittedName>
        <fullName evidence="5">Integral membrane protein</fullName>
    </submittedName>
</protein>
<evidence type="ECO:0000256" key="1">
    <source>
        <dbReference type="ARBA" id="ARBA00022723"/>
    </source>
</evidence>
<dbReference type="Pfam" id="PF00149">
    <property type="entry name" value="Metallophos"/>
    <property type="match status" value="1"/>
</dbReference>
<feature type="transmembrane region" description="Helical" evidence="3">
    <location>
        <begin position="121"/>
        <end position="139"/>
    </location>
</feature>
<name>J9CWT6_9ZZZZ</name>
<dbReference type="GO" id="GO:0009245">
    <property type="term" value="P:lipid A biosynthetic process"/>
    <property type="evidence" value="ECO:0007669"/>
    <property type="project" value="TreeGrafter"/>
</dbReference>
<evidence type="ECO:0000256" key="3">
    <source>
        <dbReference type="SAM" id="Phobius"/>
    </source>
</evidence>
<dbReference type="GO" id="GO:0016020">
    <property type="term" value="C:membrane"/>
    <property type="evidence" value="ECO:0007669"/>
    <property type="project" value="GOC"/>
</dbReference>
<keyword evidence="2" id="KW-0378">Hydrolase</keyword>
<evidence type="ECO:0000256" key="2">
    <source>
        <dbReference type="ARBA" id="ARBA00022801"/>
    </source>
</evidence>
<keyword evidence="3" id="KW-1133">Transmembrane helix</keyword>
<accession>J9CWT6</accession>
<feature type="transmembrane region" description="Helical" evidence="3">
    <location>
        <begin position="20"/>
        <end position="39"/>
    </location>
</feature>
<dbReference type="InterPro" id="IPR004843">
    <property type="entry name" value="Calcineurin-like_PHP"/>
</dbReference>
<organism evidence="5">
    <name type="scientific">gut metagenome</name>
    <dbReference type="NCBI Taxonomy" id="749906"/>
    <lineage>
        <taxon>unclassified sequences</taxon>
        <taxon>metagenomes</taxon>
        <taxon>organismal metagenomes</taxon>
    </lineage>
</organism>